<keyword evidence="3" id="KW-0645">Protease</keyword>
<evidence type="ECO:0000313" key="3">
    <source>
        <dbReference type="EMBL" id="USQ94908.1"/>
    </source>
</evidence>
<sequence>MTRLALSHCISILIAGKVIGRGDENPLDHTLQLLIGGVSVVAASVLAVWIAGRLRLIAPVKPSLGRQALKGWMAGFFGASFPLLALIGAAVAIGITSVVTGPPWGALTNLGFVSLALALLVAAAASEELVFRGAIQPQLAKAIGTPAALLLASVLFAYAHMEMSLDFLVTRFLLGVALGWAAVRTGTLAFPIGAHCGVNFVSFLVHEPFVGASEVNADGAAEAVATKSEQWQGAVFYVVLIFVSAELFRWASRRRAARSAVSPSGPARGLGARI</sequence>
<gene>
    <name evidence="3" type="ORF">MZV50_20440</name>
</gene>
<feature type="transmembrane region" description="Helical" evidence="1">
    <location>
        <begin position="104"/>
        <end position="126"/>
    </location>
</feature>
<evidence type="ECO:0000256" key="1">
    <source>
        <dbReference type="SAM" id="Phobius"/>
    </source>
</evidence>
<feature type="transmembrane region" description="Helical" evidence="1">
    <location>
        <begin position="30"/>
        <end position="51"/>
    </location>
</feature>
<feature type="domain" description="CAAX prenyl protease 2/Lysostaphin resistance protein A-like" evidence="2">
    <location>
        <begin position="112"/>
        <end position="201"/>
    </location>
</feature>
<dbReference type="PANTHER" id="PTHR36435">
    <property type="entry name" value="SLR1288 PROTEIN"/>
    <property type="match status" value="1"/>
</dbReference>
<keyword evidence="4" id="KW-1185">Reference proteome</keyword>
<dbReference type="PANTHER" id="PTHR36435:SF1">
    <property type="entry name" value="CAAX AMINO TERMINAL PROTEASE FAMILY PROTEIN"/>
    <property type="match status" value="1"/>
</dbReference>
<proteinExistence type="predicted"/>
<evidence type="ECO:0000313" key="4">
    <source>
        <dbReference type="Proteomes" id="UP001057520"/>
    </source>
</evidence>
<accession>A0ABY4ZQB0</accession>
<dbReference type="GO" id="GO:0008237">
    <property type="term" value="F:metallopeptidase activity"/>
    <property type="evidence" value="ECO:0007669"/>
    <property type="project" value="UniProtKB-KW"/>
</dbReference>
<dbReference type="Proteomes" id="UP001057520">
    <property type="component" value="Chromosome"/>
</dbReference>
<reference evidence="3 4" key="1">
    <citation type="submission" date="2022-04" db="EMBL/GenBank/DDBJ databases">
        <title>Genome sequence of soybean root-associated Caulobacter segnis RL271.</title>
        <authorList>
            <person name="Longley R."/>
            <person name="Bonito G."/>
            <person name="Trigodet F."/>
            <person name="Crosson S."/>
            <person name="Fiebig A."/>
        </authorList>
    </citation>
    <scope>NUCLEOTIDE SEQUENCE [LARGE SCALE GENOMIC DNA]</scope>
    <source>
        <strain evidence="3 4">RL271</strain>
    </source>
</reference>
<organism evidence="3 4">
    <name type="scientific">Caulobacter segnis</name>
    <dbReference type="NCBI Taxonomy" id="88688"/>
    <lineage>
        <taxon>Bacteria</taxon>
        <taxon>Pseudomonadati</taxon>
        <taxon>Pseudomonadota</taxon>
        <taxon>Alphaproteobacteria</taxon>
        <taxon>Caulobacterales</taxon>
        <taxon>Caulobacteraceae</taxon>
        <taxon>Caulobacter</taxon>
    </lineage>
</organism>
<dbReference type="EMBL" id="CP096040">
    <property type="protein sequence ID" value="USQ94908.1"/>
    <property type="molecule type" value="Genomic_DNA"/>
</dbReference>
<keyword evidence="1" id="KW-1133">Transmembrane helix</keyword>
<keyword evidence="1" id="KW-0812">Transmembrane</keyword>
<protein>
    <submittedName>
        <fullName evidence="3">CPBP family intramembrane metalloprotease</fullName>
    </submittedName>
</protein>
<keyword evidence="3" id="KW-0482">Metalloprotease</keyword>
<evidence type="ECO:0000259" key="2">
    <source>
        <dbReference type="Pfam" id="PF02517"/>
    </source>
</evidence>
<keyword evidence="1" id="KW-0472">Membrane</keyword>
<feature type="transmembrane region" description="Helical" evidence="1">
    <location>
        <begin position="72"/>
        <end position="98"/>
    </location>
</feature>
<keyword evidence="3" id="KW-0378">Hydrolase</keyword>
<feature type="transmembrane region" description="Helical" evidence="1">
    <location>
        <begin position="234"/>
        <end position="251"/>
    </location>
</feature>
<dbReference type="Pfam" id="PF02517">
    <property type="entry name" value="Rce1-like"/>
    <property type="match status" value="1"/>
</dbReference>
<dbReference type="InterPro" id="IPR003675">
    <property type="entry name" value="Rce1/LyrA-like_dom"/>
</dbReference>
<feature type="transmembrane region" description="Helical" evidence="1">
    <location>
        <begin position="138"/>
        <end position="159"/>
    </location>
</feature>
<dbReference type="InterPro" id="IPR052710">
    <property type="entry name" value="CAAX_protease"/>
</dbReference>
<name>A0ABY4ZQB0_9CAUL</name>